<dbReference type="Gene3D" id="3.30.420.240">
    <property type="match status" value="1"/>
</dbReference>
<accession>A0A3Q9R4T4</accession>
<sequence>MAFLMSFDFNDLLNILDGEEFEERPVTIEEFVQSEDYLGLPPLSKYQYTLIKASTQIYKRETLHNLYGFEEGEKRWSQTCNEVIFQLGKGSGKDYTSTIACAYIVYLLLCLKDPAKYYGKPPGDTIDILNIAINAQQATNVFFKGFKNRIERSPWFIGKYDIKNGQVTFDKNVNVYSGHSEREAWEGYNVIYVVLDEISGFALESTSGNEQAKTAEAVYKMYRASVSSRFPDFGKLVLLSFPRFRDDFIQQRYKAVIAEKETIIRKHTFKLDPELPDDTEGNEFSIEWEEDNIISYKTPRVYALKRPTWEVNPTKSIDDFTRDFFDDPIDSLSRFACMPPDAIDAFFKDRAKIETAFNSQSTLNDDNTFRPNFIPDSEKRYYVHVDLARVHDHAAVALAHVEKWEQRNIGGKMTEPAPVVVVDQVRYWTPSKTKNVDFTEIREYILSLKRRGFNIRLVTFDRWESHDTMEYLKERGLNSERLSVAKKHYEDFAMVVAEERLVGPKIELLIEELLQLRIMKNDKVDHPRKGSKDLADAVCGAIYNAIAHTPRNLDEVVEVKTLESVRQEVRRNSIEDYEQMKKDGVIRAPKRQMPKELEEYLARISTI</sequence>
<dbReference type="Gene3D" id="3.40.50.300">
    <property type="entry name" value="P-loop containing nucleotide triphosphate hydrolases"/>
    <property type="match status" value="1"/>
</dbReference>
<protein>
    <submittedName>
        <fullName evidence="1">Terminase</fullName>
    </submittedName>
</protein>
<dbReference type="InterPro" id="IPR027417">
    <property type="entry name" value="P-loop_NTPase"/>
</dbReference>
<name>A0A3Q9R4T4_9CAUD</name>
<dbReference type="Proteomes" id="UP000284334">
    <property type="component" value="Segment"/>
</dbReference>
<reference evidence="1 2" key="1">
    <citation type="submission" date="2018-10" db="EMBL/GenBank/DDBJ databases">
        <authorList>
            <person name="Soria N.A."/>
            <person name="Batley M.G."/>
            <person name="Hanafy A."/>
            <person name="Singh N."/>
            <person name="Shaffer C.D."/>
            <person name="Weston-Hafer K.A."/>
            <person name="Russell D.A."/>
            <person name="Pope W.H."/>
            <person name="Jacobs-Sera D."/>
            <person name="Hendrix R.W."/>
            <person name="Hatfull G.F."/>
        </authorList>
    </citation>
    <scope>NUCLEOTIDE SEQUENCE [LARGE SCALE GENOMIC DNA]</scope>
</reference>
<dbReference type="EMBL" id="MK061412">
    <property type="protein sequence ID" value="AZU97167.1"/>
    <property type="molecule type" value="Genomic_DNA"/>
</dbReference>
<keyword evidence="2" id="KW-1185">Reference proteome</keyword>
<proteinExistence type="predicted"/>
<organism evidence="1 2">
    <name type="scientific">Streptomyces phage Gilson</name>
    <dbReference type="NCBI Taxonomy" id="2488789"/>
    <lineage>
        <taxon>Viruses</taxon>
        <taxon>Duplodnaviria</taxon>
        <taxon>Heunggongvirae</taxon>
        <taxon>Uroviricota</taxon>
        <taxon>Caudoviricetes</taxon>
        <taxon>Stanwilliamsviridae</taxon>
        <taxon>Loccivirinae</taxon>
        <taxon>Gilsonvirus</taxon>
        <taxon>Gilsonvirus gilson</taxon>
    </lineage>
</organism>
<evidence type="ECO:0000313" key="1">
    <source>
        <dbReference type="EMBL" id="AZU97167.1"/>
    </source>
</evidence>
<gene>
    <name evidence="1" type="primary">89</name>
    <name evidence="1" type="ORF">SEA_GILSON_89</name>
</gene>
<dbReference type="KEGG" id="vg:55612780"/>
<dbReference type="GeneID" id="55612780"/>
<dbReference type="RefSeq" id="YP_009842552.1">
    <property type="nucleotide sequence ID" value="NC_048742.1"/>
</dbReference>
<evidence type="ECO:0000313" key="2">
    <source>
        <dbReference type="Proteomes" id="UP000284334"/>
    </source>
</evidence>